<dbReference type="SUPFAM" id="SSF111369">
    <property type="entry name" value="HlyD-like secretion proteins"/>
    <property type="match status" value="1"/>
</dbReference>
<feature type="coiled-coil region" evidence="2">
    <location>
        <begin position="157"/>
        <end position="184"/>
    </location>
</feature>
<dbReference type="GO" id="GO:1990281">
    <property type="term" value="C:efflux pump complex"/>
    <property type="evidence" value="ECO:0007669"/>
    <property type="project" value="TreeGrafter"/>
</dbReference>
<dbReference type="RefSeq" id="WP_174627217.1">
    <property type="nucleotide sequence ID" value="NZ_CADCXN010000102.1"/>
</dbReference>
<dbReference type="InterPro" id="IPR030190">
    <property type="entry name" value="MacA_alpha-hairpin_sf"/>
</dbReference>
<dbReference type="GO" id="GO:0015562">
    <property type="term" value="F:efflux transmembrane transporter activity"/>
    <property type="evidence" value="ECO:0007669"/>
    <property type="project" value="TreeGrafter"/>
</dbReference>
<dbReference type="Proteomes" id="UP000494216">
    <property type="component" value="Unassembled WGS sequence"/>
</dbReference>
<dbReference type="GO" id="GO:0030313">
    <property type="term" value="C:cell envelope"/>
    <property type="evidence" value="ECO:0007669"/>
    <property type="project" value="UniProtKB-SubCell"/>
</dbReference>
<dbReference type="InterPro" id="IPR014315">
    <property type="entry name" value="ABC_heterocyst_DevB"/>
</dbReference>
<evidence type="ECO:0000256" key="2">
    <source>
        <dbReference type="SAM" id="Coils"/>
    </source>
</evidence>
<protein>
    <submittedName>
        <fullName evidence="3">ABC transporter permease</fullName>
    </submittedName>
</protein>
<evidence type="ECO:0000256" key="1">
    <source>
        <dbReference type="ARBA" id="ARBA00023054"/>
    </source>
</evidence>
<dbReference type="GO" id="GO:0019898">
    <property type="term" value="C:extrinsic component of membrane"/>
    <property type="evidence" value="ECO:0007669"/>
    <property type="project" value="InterPro"/>
</dbReference>
<proteinExistence type="predicted"/>
<dbReference type="Gene3D" id="6.10.140.1990">
    <property type="match status" value="1"/>
</dbReference>
<dbReference type="PANTHER" id="PTHR30469">
    <property type="entry name" value="MULTIDRUG RESISTANCE PROTEIN MDTA"/>
    <property type="match status" value="1"/>
</dbReference>
<dbReference type="Gene3D" id="2.40.50.100">
    <property type="match status" value="1"/>
</dbReference>
<dbReference type="GO" id="GO:1990961">
    <property type="term" value="P:xenobiotic detoxification by transmembrane export across the plasma membrane"/>
    <property type="evidence" value="ECO:0007669"/>
    <property type="project" value="InterPro"/>
</dbReference>
<keyword evidence="4" id="KW-1185">Reference proteome</keyword>
<dbReference type="AlphaFoldDB" id="A0A8S0YAS1"/>
<evidence type="ECO:0000313" key="3">
    <source>
        <dbReference type="EMBL" id="CAA9892447.1"/>
    </source>
</evidence>
<keyword evidence="1 2" id="KW-0175">Coiled coil</keyword>
<evidence type="ECO:0000313" key="4">
    <source>
        <dbReference type="Proteomes" id="UP000494216"/>
    </source>
</evidence>
<dbReference type="PANTHER" id="PTHR30469:SF15">
    <property type="entry name" value="HLYD FAMILY OF SECRETION PROTEINS"/>
    <property type="match status" value="1"/>
</dbReference>
<gene>
    <name evidence="3" type="ORF">METHB2_70054</name>
</gene>
<dbReference type="Gene3D" id="2.40.30.170">
    <property type="match status" value="1"/>
</dbReference>
<organism evidence="3 4">
    <name type="scientific">Candidatus Methylobacter favarea</name>
    <dbReference type="NCBI Taxonomy" id="2707345"/>
    <lineage>
        <taxon>Bacteria</taxon>
        <taxon>Pseudomonadati</taxon>
        <taxon>Pseudomonadota</taxon>
        <taxon>Gammaproteobacteria</taxon>
        <taxon>Methylococcales</taxon>
        <taxon>Methylococcaceae</taxon>
        <taxon>Methylobacter</taxon>
    </lineage>
</organism>
<reference evidence="3 4" key="1">
    <citation type="submission" date="2020-02" db="EMBL/GenBank/DDBJ databases">
        <authorList>
            <person name="Hogendoorn C."/>
        </authorList>
    </citation>
    <scope>NUCLEOTIDE SEQUENCE [LARGE SCALE GENOMIC DNA]</scope>
    <source>
        <strain evidence="3">METHB21</strain>
    </source>
</reference>
<dbReference type="GO" id="GO:1990195">
    <property type="term" value="C:macrolide transmembrane transporter complex"/>
    <property type="evidence" value="ECO:0007669"/>
    <property type="project" value="InterPro"/>
</dbReference>
<name>A0A8S0YAS1_9GAMM</name>
<comment type="caution">
    <text evidence="3">The sequence shown here is derived from an EMBL/GenBank/DDBJ whole genome shotgun (WGS) entry which is preliminary data.</text>
</comment>
<sequence length="312" mass="34854">MGFRHFTYFQLIVFISLNSVSLAGVAKIEHNSELDQNSLKAAVNPAMGVGALGRIEPRTRVIRVSHNAGAEGANLEKLLFREGDQVKNQDVLALLADHNKRKADIEVVKANMQVLESKLAVEKIILAYNEKEYLRYKTLIKTAAASISLADQKHLIFQQSQATIAQLRAEIASARADRRVAEENLAKTVIKAPIAGTILKIHTWPGERITDKGLLEMADLSQLDVVAEIYEADFPRVHIGQTAEIRIIGFPAPYAAEVRELGFQVRKNDLNDTDPLADKDNRIIEVRLTLEKQAVSDLQHQIYRQVQVRILP</sequence>
<dbReference type="EMBL" id="CADCXN010000102">
    <property type="protein sequence ID" value="CAA9892447.1"/>
    <property type="molecule type" value="Genomic_DNA"/>
</dbReference>
<dbReference type="NCBIfam" id="TIGR02971">
    <property type="entry name" value="heterocyst_DevB"/>
    <property type="match status" value="1"/>
</dbReference>
<accession>A0A8S0YAS1</accession>